<accession>A0A0W1SX65</accession>
<evidence type="ECO:0000313" key="3">
    <source>
        <dbReference type="Proteomes" id="UP000053157"/>
    </source>
</evidence>
<dbReference type="AlphaFoldDB" id="A0A0W1SX65"/>
<dbReference type="EMBL" id="LOPV01000039">
    <property type="protein sequence ID" value="KTG30619.1"/>
    <property type="molecule type" value="Genomic_DNA"/>
</dbReference>
<dbReference type="RefSeq" id="WP_058570854.1">
    <property type="nucleotide sequence ID" value="NZ_LOPV01000039.1"/>
</dbReference>
<reference evidence="2 3" key="1">
    <citation type="submission" date="2015-12" db="EMBL/GenBank/DDBJ databases">
        <title>Haloferax profundi sp. nov. isolated from the Discovery deep brine-seawater interface in the Red Sea.</title>
        <authorList>
            <person name="Zhang G."/>
            <person name="Stingl U."/>
            <person name="Rashid M."/>
        </authorList>
    </citation>
    <scope>NUCLEOTIDE SEQUENCE [LARGE SCALE GENOMIC DNA]</scope>
    <source>
        <strain evidence="2 3">SB29</strain>
    </source>
</reference>
<dbReference type="OrthoDB" id="204708at2157"/>
<dbReference type="Proteomes" id="UP000053157">
    <property type="component" value="Unassembled WGS sequence"/>
</dbReference>
<organism evidence="2 3">
    <name type="scientific">Haloferax profundi</name>
    <dbReference type="NCBI Taxonomy" id="1544718"/>
    <lineage>
        <taxon>Archaea</taxon>
        <taxon>Methanobacteriati</taxon>
        <taxon>Methanobacteriota</taxon>
        <taxon>Stenosarchaea group</taxon>
        <taxon>Halobacteria</taxon>
        <taxon>Halobacteriales</taxon>
        <taxon>Haloferacaceae</taxon>
        <taxon>Haloferax</taxon>
    </lineage>
</organism>
<protein>
    <recommendedName>
        <fullName evidence="1">DUF8152 domain-containing protein</fullName>
    </recommendedName>
</protein>
<feature type="domain" description="DUF8152" evidence="1">
    <location>
        <begin position="10"/>
        <end position="92"/>
    </location>
</feature>
<gene>
    <name evidence="2" type="ORF">AUR66_07050</name>
</gene>
<sequence length="98" mass="10372">MADGTLDSLVATLHDHLAATATRPVREDASRWLGEAEAVTGDLTIGPLPPDDVVRTRLGHVEHLLSNVDATEDDEADEHVAAARAALDDALAVLDERA</sequence>
<comment type="caution">
    <text evidence="2">The sequence shown here is derived from an EMBL/GenBank/DDBJ whole genome shotgun (WGS) entry which is preliminary data.</text>
</comment>
<evidence type="ECO:0000259" key="1">
    <source>
        <dbReference type="Pfam" id="PF26479"/>
    </source>
</evidence>
<proteinExistence type="predicted"/>
<name>A0A0W1SX65_9EURY</name>
<evidence type="ECO:0000313" key="2">
    <source>
        <dbReference type="EMBL" id="KTG30619.1"/>
    </source>
</evidence>
<dbReference type="Pfam" id="PF26479">
    <property type="entry name" value="DUF8152"/>
    <property type="match status" value="1"/>
</dbReference>
<dbReference type="InterPro" id="IPR058465">
    <property type="entry name" value="DUF8152"/>
</dbReference>
<keyword evidence="3" id="KW-1185">Reference proteome</keyword>